<accession>A0A8J7WUT8</accession>
<organism evidence="2 3">
    <name type="scientific">Actinocrinis puniceicyclus</name>
    <dbReference type="NCBI Taxonomy" id="977794"/>
    <lineage>
        <taxon>Bacteria</taxon>
        <taxon>Bacillati</taxon>
        <taxon>Actinomycetota</taxon>
        <taxon>Actinomycetes</taxon>
        <taxon>Catenulisporales</taxon>
        <taxon>Actinospicaceae</taxon>
        <taxon>Actinocrinis</taxon>
    </lineage>
</organism>
<gene>
    <name evidence="2" type="ORF">KGA66_21065</name>
</gene>
<dbReference type="EMBL" id="JAGSXH010000089">
    <property type="protein sequence ID" value="MBS2965554.1"/>
    <property type="molecule type" value="Genomic_DNA"/>
</dbReference>
<reference evidence="2" key="1">
    <citation type="submission" date="2021-04" db="EMBL/GenBank/DDBJ databases">
        <title>Genome based classification of Actinospica acidithermotolerans sp. nov., an actinobacterium isolated from an Indonesian hot spring.</title>
        <authorList>
            <person name="Kusuma A.B."/>
            <person name="Putra K.E."/>
            <person name="Nafisah S."/>
            <person name="Loh J."/>
            <person name="Nouioui I."/>
            <person name="Goodfellow M."/>
        </authorList>
    </citation>
    <scope>NUCLEOTIDE SEQUENCE</scope>
    <source>
        <strain evidence="2">DSM 45618</strain>
    </source>
</reference>
<keyword evidence="3" id="KW-1185">Reference proteome</keyword>
<sequence>MRFTRTRRVVAVAAAAGAIGVGFAASAQAAEGTWTVTNTRGCVALEKIELIGGHDYMAEDPIADDGSCAYGIWNNNTGEWAASNFPTTSPSQSQWVWDGPGESLTVCVYATYTGYWVCGPSN</sequence>
<name>A0A8J7WUT8_9ACTN</name>
<evidence type="ECO:0008006" key="4">
    <source>
        <dbReference type="Google" id="ProtNLM"/>
    </source>
</evidence>
<dbReference type="RefSeq" id="WP_211469908.1">
    <property type="nucleotide sequence ID" value="NZ_JAGSXH010000089.1"/>
</dbReference>
<evidence type="ECO:0000313" key="2">
    <source>
        <dbReference type="EMBL" id="MBS2965554.1"/>
    </source>
</evidence>
<evidence type="ECO:0000313" key="3">
    <source>
        <dbReference type="Proteomes" id="UP000677913"/>
    </source>
</evidence>
<evidence type="ECO:0000256" key="1">
    <source>
        <dbReference type="SAM" id="SignalP"/>
    </source>
</evidence>
<dbReference type="Proteomes" id="UP000677913">
    <property type="component" value="Unassembled WGS sequence"/>
</dbReference>
<proteinExistence type="predicted"/>
<feature type="signal peptide" evidence="1">
    <location>
        <begin position="1"/>
        <end position="29"/>
    </location>
</feature>
<dbReference type="AlphaFoldDB" id="A0A8J7WUT8"/>
<protein>
    <recommendedName>
        <fullName evidence="4">Secreted protein</fullName>
    </recommendedName>
</protein>
<keyword evidence="1" id="KW-0732">Signal</keyword>
<comment type="caution">
    <text evidence="2">The sequence shown here is derived from an EMBL/GenBank/DDBJ whole genome shotgun (WGS) entry which is preliminary data.</text>
</comment>
<feature type="chain" id="PRO_5035212705" description="Secreted protein" evidence="1">
    <location>
        <begin position="30"/>
        <end position="122"/>
    </location>
</feature>